<evidence type="ECO:0000313" key="11">
    <source>
        <dbReference type="Proteomes" id="UP000278962"/>
    </source>
</evidence>
<reference evidence="10 11" key="1">
    <citation type="submission" date="2018-10" db="EMBL/GenBank/DDBJ databases">
        <title>Genomic Encyclopedia of Archaeal and Bacterial Type Strains, Phase II (KMG-II): from individual species to whole genera.</title>
        <authorList>
            <person name="Goeker M."/>
        </authorList>
    </citation>
    <scope>NUCLEOTIDE SEQUENCE [LARGE SCALE GENOMIC DNA]</scope>
    <source>
        <strain evidence="10 11">DSM 14954</strain>
    </source>
</reference>
<dbReference type="InterPro" id="IPR036909">
    <property type="entry name" value="Cyt_c-like_dom_sf"/>
</dbReference>
<dbReference type="GO" id="GO:0005506">
    <property type="term" value="F:iron ion binding"/>
    <property type="evidence" value="ECO:0007669"/>
    <property type="project" value="InterPro"/>
</dbReference>
<feature type="domain" description="Cytochrome c" evidence="9">
    <location>
        <begin position="37"/>
        <end position="113"/>
    </location>
</feature>
<feature type="region of interest" description="Disordered" evidence="7">
    <location>
        <begin position="20"/>
        <end position="41"/>
    </location>
</feature>
<dbReference type="InterPro" id="IPR009056">
    <property type="entry name" value="Cyt_c-like_dom"/>
</dbReference>
<evidence type="ECO:0000256" key="2">
    <source>
        <dbReference type="ARBA" id="ARBA00022617"/>
    </source>
</evidence>
<keyword evidence="11" id="KW-1185">Reference proteome</keyword>
<evidence type="ECO:0000256" key="4">
    <source>
        <dbReference type="ARBA" id="ARBA00022982"/>
    </source>
</evidence>
<evidence type="ECO:0000256" key="5">
    <source>
        <dbReference type="ARBA" id="ARBA00023004"/>
    </source>
</evidence>
<dbReference type="Proteomes" id="UP000278962">
    <property type="component" value="Unassembled WGS sequence"/>
</dbReference>
<dbReference type="PROSITE" id="PS51007">
    <property type="entry name" value="CYTC"/>
    <property type="match status" value="1"/>
</dbReference>
<dbReference type="InterPro" id="IPR008168">
    <property type="entry name" value="Cyt_C_IC"/>
</dbReference>
<keyword evidence="4" id="KW-0249">Electron transport</keyword>
<evidence type="ECO:0000259" key="9">
    <source>
        <dbReference type="PROSITE" id="PS51007"/>
    </source>
</evidence>
<dbReference type="PANTHER" id="PTHR37823:SF4">
    <property type="entry name" value="MENAQUINOL-CYTOCHROME C REDUCTASE CYTOCHROME B_C SUBUNIT"/>
    <property type="match status" value="1"/>
</dbReference>
<keyword evidence="5 6" id="KW-0408">Iron</keyword>
<evidence type="ECO:0000256" key="8">
    <source>
        <dbReference type="SAM" id="SignalP"/>
    </source>
</evidence>
<evidence type="ECO:0000256" key="3">
    <source>
        <dbReference type="ARBA" id="ARBA00022723"/>
    </source>
</evidence>
<evidence type="ECO:0000256" key="1">
    <source>
        <dbReference type="ARBA" id="ARBA00022448"/>
    </source>
</evidence>
<dbReference type="GO" id="GO:0020037">
    <property type="term" value="F:heme binding"/>
    <property type="evidence" value="ECO:0007669"/>
    <property type="project" value="InterPro"/>
</dbReference>
<sequence length="116" mass="11220">MKTPACIAALGAALVLAACGGGSDSESTPTPAQGGGGGTADGAQVFTQNCANCHTLAAAGSKGQVGPNLDDLRPGPDLVKTQTENGGGAMPSFKGKLSDAEIQAVADYVSENAGKS</sequence>
<evidence type="ECO:0000256" key="7">
    <source>
        <dbReference type="SAM" id="MobiDB-lite"/>
    </source>
</evidence>
<feature type="region of interest" description="Disordered" evidence="7">
    <location>
        <begin position="63"/>
        <end position="94"/>
    </location>
</feature>
<dbReference type="AlphaFoldDB" id="A0A660LB24"/>
<dbReference type="RefSeq" id="WP_211339865.1">
    <property type="nucleotide sequence ID" value="NZ_RBIL01000001.1"/>
</dbReference>
<dbReference type="InterPro" id="IPR051811">
    <property type="entry name" value="Cytochrome_c550/c551-like"/>
</dbReference>
<name>A0A660LB24_9ACTN</name>
<proteinExistence type="predicted"/>
<feature type="signal peptide" evidence="8">
    <location>
        <begin position="1"/>
        <end position="17"/>
    </location>
</feature>
<organism evidence="10 11">
    <name type="scientific">Solirubrobacter pauli</name>
    <dbReference type="NCBI Taxonomy" id="166793"/>
    <lineage>
        <taxon>Bacteria</taxon>
        <taxon>Bacillati</taxon>
        <taxon>Actinomycetota</taxon>
        <taxon>Thermoleophilia</taxon>
        <taxon>Solirubrobacterales</taxon>
        <taxon>Solirubrobacteraceae</taxon>
        <taxon>Solirubrobacter</taxon>
    </lineage>
</organism>
<dbReference type="PANTHER" id="PTHR37823">
    <property type="entry name" value="CYTOCHROME C-553-LIKE"/>
    <property type="match status" value="1"/>
</dbReference>
<dbReference type="Gene3D" id="1.10.760.10">
    <property type="entry name" value="Cytochrome c-like domain"/>
    <property type="match status" value="1"/>
</dbReference>
<keyword evidence="1" id="KW-0813">Transport</keyword>
<evidence type="ECO:0000256" key="6">
    <source>
        <dbReference type="PROSITE-ProRule" id="PRU00433"/>
    </source>
</evidence>
<dbReference type="SUPFAM" id="SSF46626">
    <property type="entry name" value="Cytochrome c"/>
    <property type="match status" value="1"/>
</dbReference>
<dbReference type="Pfam" id="PF13442">
    <property type="entry name" value="Cytochrome_CBB3"/>
    <property type="match status" value="1"/>
</dbReference>
<dbReference type="GO" id="GO:0009055">
    <property type="term" value="F:electron transfer activity"/>
    <property type="evidence" value="ECO:0007669"/>
    <property type="project" value="InterPro"/>
</dbReference>
<feature type="chain" id="PRO_5039257553" evidence="8">
    <location>
        <begin position="18"/>
        <end position="116"/>
    </location>
</feature>
<protein>
    <submittedName>
        <fullName evidence="10">Mono/diheme cytochrome c family protein</fullName>
    </submittedName>
</protein>
<gene>
    <name evidence="10" type="ORF">C8N24_1429</name>
</gene>
<accession>A0A660LB24</accession>
<evidence type="ECO:0000313" key="10">
    <source>
        <dbReference type="EMBL" id="RKQ91606.1"/>
    </source>
</evidence>
<comment type="caution">
    <text evidence="10">The sequence shown here is derived from an EMBL/GenBank/DDBJ whole genome shotgun (WGS) entry which is preliminary data.</text>
</comment>
<keyword evidence="8" id="KW-0732">Signal</keyword>
<dbReference type="PROSITE" id="PS51257">
    <property type="entry name" value="PROKAR_LIPOPROTEIN"/>
    <property type="match status" value="1"/>
</dbReference>
<keyword evidence="2 6" id="KW-0349">Heme</keyword>
<keyword evidence="3 6" id="KW-0479">Metal-binding</keyword>
<dbReference type="EMBL" id="RBIL01000001">
    <property type="protein sequence ID" value="RKQ91606.1"/>
    <property type="molecule type" value="Genomic_DNA"/>
</dbReference>
<dbReference type="PRINTS" id="PR00605">
    <property type="entry name" value="CYTCHROMECIC"/>
</dbReference>